<dbReference type="Gene3D" id="1.10.260.100">
    <property type="match status" value="1"/>
</dbReference>
<accession>A0A485K4Q2</accession>
<dbReference type="EMBL" id="CAADRA010000091">
    <property type="protein sequence ID" value="VFT78478.1"/>
    <property type="molecule type" value="Genomic_DNA"/>
</dbReference>
<dbReference type="EMBL" id="VJMH01000091">
    <property type="protein sequence ID" value="KAF0719121.1"/>
    <property type="molecule type" value="Genomic_DNA"/>
</dbReference>
<reference evidence="2 3" key="1">
    <citation type="submission" date="2019-03" db="EMBL/GenBank/DDBJ databases">
        <authorList>
            <person name="Gaulin E."/>
            <person name="Dumas B."/>
        </authorList>
    </citation>
    <scope>NUCLEOTIDE SEQUENCE [LARGE SCALE GENOMIC DNA]</scope>
    <source>
        <strain evidence="2">CBS 568.67</strain>
    </source>
</reference>
<evidence type="ECO:0000313" key="1">
    <source>
        <dbReference type="EMBL" id="KAF0719121.1"/>
    </source>
</evidence>
<gene>
    <name evidence="2" type="primary">Aste57867_1259</name>
    <name evidence="1" type="ORF">As57867_001258</name>
    <name evidence="2" type="ORF">ASTE57867_1259</name>
</gene>
<proteinExistence type="predicted"/>
<evidence type="ECO:0000313" key="2">
    <source>
        <dbReference type="EMBL" id="VFT78478.1"/>
    </source>
</evidence>
<reference evidence="1" key="2">
    <citation type="submission" date="2019-06" db="EMBL/GenBank/DDBJ databases">
        <title>Genomics analysis of Aphanomyces spp. identifies a new class of oomycete effector associated with host adaptation.</title>
        <authorList>
            <person name="Gaulin E."/>
        </authorList>
    </citation>
    <scope>NUCLEOTIDE SEQUENCE</scope>
    <source>
        <strain evidence="1">CBS 578.67</strain>
    </source>
</reference>
<evidence type="ECO:0000313" key="3">
    <source>
        <dbReference type="Proteomes" id="UP000332933"/>
    </source>
</evidence>
<organism evidence="2 3">
    <name type="scientific">Aphanomyces stellatus</name>
    <dbReference type="NCBI Taxonomy" id="120398"/>
    <lineage>
        <taxon>Eukaryota</taxon>
        <taxon>Sar</taxon>
        <taxon>Stramenopiles</taxon>
        <taxon>Oomycota</taxon>
        <taxon>Saprolegniomycetes</taxon>
        <taxon>Saprolegniales</taxon>
        <taxon>Verrucalvaceae</taxon>
        <taxon>Aphanomyces</taxon>
    </lineage>
</organism>
<sequence>MFVKMAGIPQTVVILPDIAFFIKLQQVQQDILQLPTHLANDPRMGVALVVLLGGLLQEPVVTIEELPTPLVVTPPQVTTPDITTLDELIRSLHDDKPKK</sequence>
<protein>
    <submittedName>
        <fullName evidence="2">Aste57867_1259 protein</fullName>
    </submittedName>
</protein>
<dbReference type="Proteomes" id="UP000332933">
    <property type="component" value="Unassembled WGS sequence"/>
</dbReference>
<name>A0A485K4Q2_9STRA</name>
<keyword evidence="3" id="KW-1185">Reference proteome</keyword>
<dbReference type="AlphaFoldDB" id="A0A485K4Q2"/>